<dbReference type="InterPro" id="IPR029063">
    <property type="entry name" value="SAM-dependent_MTases_sf"/>
</dbReference>
<dbReference type="EMBL" id="JAAOIV010000003">
    <property type="protein sequence ID" value="NHN55362.1"/>
    <property type="molecule type" value="Genomic_DNA"/>
</dbReference>
<accession>A0A967B4A4</accession>
<dbReference type="Proteomes" id="UP000744769">
    <property type="component" value="Unassembled WGS sequence"/>
</dbReference>
<dbReference type="GO" id="GO:0008757">
    <property type="term" value="F:S-adenosylmethionine-dependent methyltransferase activity"/>
    <property type="evidence" value="ECO:0007669"/>
    <property type="project" value="InterPro"/>
</dbReference>
<dbReference type="AlphaFoldDB" id="A0A967B4A4"/>
<proteinExistence type="predicted"/>
<protein>
    <submittedName>
        <fullName evidence="2">Class I SAM-dependent methyltransferase</fullName>
    </submittedName>
</protein>
<keyword evidence="2" id="KW-0489">Methyltransferase</keyword>
<dbReference type="InterPro" id="IPR013216">
    <property type="entry name" value="Methyltransf_11"/>
</dbReference>
<dbReference type="Pfam" id="PF08241">
    <property type="entry name" value="Methyltransf_11"/>
    <property type="match status" value="1"/>
</dbReference>
<keyword evidence="2" id="KW-0808">Transferase</keyword>
<sequence>MSARTASTSLAKRALRSARGRLIRGSDAPASAPHPWVQPMLDVTRPRMERTASLVVVAAGDSPIATALIAHGYQDVRVVAPARLAAVAAAAPDDSISLVVTDRPLDLTAEQWDELIRAASAVAQPAGDSAEALTSRGMTSWDTAGTSSRVEIFRRMDRQSTLHAFWRQPAPVGNVPQTYIAQVGRSKALHELIKDLPKDARILEVGCNVGRNLAYLHDQGYHNLQGIEINQHAVDLLRETYPQLADVPIHVGPAGEQLPLLPDDSLDLVFTMAVIEHIHPDEAHIFDEMVRTSREVLTIEPDGRLTHRQYPHNVQEIFTGRGLRLVRQARMSQFPEWGDGRSGMHEFAAHRFTRTQ</sequence>
<reference evidence="2" key="1">
    <citation type="submission" date="2020-03" db="EMBL/GenBank/DDBJ databases">
        <title>Draft sequencing of Calidifontibacter sp. DB0510.</title>
        <authorList>
            <person name="Kim D.-U."/>
        </authorList>
    </citation>
    <scope>NUCLEOTIDE SEQUENCE</scope>
    <source>
        <strain evidence="2">DB0510</strain>
    </source>
</reference>
<evidence type="ECO:0000313" key="2">
    <source>
        <dbReference type="EMBL" id="NHN55362.1"/>
    </source>
</evidence>
<dbReference type="RefSeq" id="WP_166194720.1">
    <property type="nucleotide sequence ID" value="NZ_JAAOIV010000003.1"/>
</dbReference>
<evidence type="ECO:0000259" key="1">
    <source>
        <dbReference type="Pfam" id="PF08241"/>
    </source>
</evidence>
<gene>
    <name evidence="2" type="ORF">G9U51_06130</name>
</gene>
<organism evidence="2 3">
    <name type="scientific">Metallococcus carri</name>
    <dbReference type="NCBI Taxonomy" id="1656884"/>
    <lineage>
        <taxon>Bacteria</taxon>
        <taxon>Bacillati</taxon>
        <taxon>Actinomycetota</taxon>
        <taxon>Actinomycetes</taxon>
        <taxon>Micrococcales</taxon>
        <taxon>Dermacoccaceae</taxon>
        <taxon>Metallococcus</taxon>
    </lineage>
</organism>
<dbReference type="GO" id="GO:0032259">
    <property type="term" value="P:methylation"/>
    <property type="evidence" value="ECO:0007669"/>
    <property type="project" value="UniProtKB-KW"/>
</dbReference>
<keyword evidence="3" id="KW-1185">Reference proteome</keyword>
<dbReference type="CDD" id="cd02440">
    <property type="entry name" value="AdoMet_MTases"/>
    <property type="match status" value="1"/>
</dbReference>
<evidence type="ECO:0000313" key="3">
    <source>
        <dbReference type="Proteomes" id="UP000744769"/>
    </source>
</evidence>
<dbReference type="Gene3D" id="3.40.50.150">
    <property type="entry name" value="Vaccinia Virus protein VP39"/>
    <property type="match status" value="1"/>
</dbReference>
<dbReference type="SUPFAM" id="SSF53335">
    <property type="entry name" value="S-adenosyl-L-methionine-dependent methyltransferases"/>
    <property type="match status" value="1"/>
</dbReference>
<comment type="caution">
    <text evidence="2">The sequence shown here is derived from an EMBL/GenBank/DDBJ whole genome shotgun (WGS) entry which is preliminary data.</text>
</comment>
<feature type="domain" description="Methyltransferase type 11" evidence="1">
    <location>
        <begin position="203"/>
        <end position="292"/>
    </location>
</feature>
<name>A0A967B4A4_9MICO</name>